<dbReference type="PANTHER" id="PTHR33477:SF2">
    <property type="entry name" value="2-PHOSPHOGLYCERATE KINASE"/>
    <property type="match status" value="1"/>
</dbReference>
<gene>
    <name evidence="1" type="ORF">J8273_1906</name>
</gene>
<dbReference type="Proteomes" id="UP000717585">
    <property type="component" value="Unassembled WGS sequence"/>
</dbReference>
<evidence type="ECO:0000313" key="1">
    <source>
        <dbReference type="EMBL" id="KAG9396859.1"/>
    </source>
</evidence>
<dbReference type="OrthoDB" id="271259at2759"/>
<dbReference type="SUPFAM" id="SSF52540">
    <property type="entry name" value="P-loop containing nucleoside triphosphate hydrolases"/>
    <property type="match status" value="1"/>
</dbReference>
<sequence length="326" mass="37157">MRNSRSSRRFKPYDLVNIKVKLRDHKYVLSRFLIARQLTQTLIPSTAATTIANHLKKQLVDTRKVSITQHELEQYLFDMMREYGFGRLFADRFLVLTAFHQSRTPLVIFIAGINGIGKSFLATQLAERLNLPHVVQTNTVLALMEELEMIRGPSNQQIVQDTLPVDTVVVSDDQGVAMLVEQPDRTDMADLTDFRKDCARVRASLADDIRKTLAEGKPIIFEGPHIDPDLYTDLIDHSDAAVAFFVLHIDPDRYQQLADRLPSTLDSIHTSGTAIAVQDRLERAARRMMLPLISLDERRDSEILDEMHVHVLKQIEHAVGRKLVSR</sequence>
<proteinExistence type="predicted"/>
<dbReference type="PANTHER" id="PTHR33477">
    <property type="entry name" value="P-LOOP NTPASE DOMAIN-CONTAINING PROTEIN LPA1 HOMOLOG 1"/>
    <property type="match status" value="1"/>
</dbReference>
<dbReference type="Gene3D" id="3.40.50.300">
    <property type="entry name" value="P-loop containing nucleotide triphosphate hydrolases"/>
    <property type="match status" value="1"/>
</dbReference>
<dbReference type="AlphaFoldDB" id="A0A8J6B992"/>
<protein>
    <submittedName>
        <fullName evidence="1">AAA domain</fullName>
    </submittedName>
</protein>
<dbReference type="Pfam" id="PF13671">
    <property type="entry name" value="AAA_33"/>
    <property type="match status" value="1"/>
</dbReference>
<accession>A0A8J6B992</accession>
<dbReference type="InterPro" id="IPR027417">
    <property type="entry name" value="P-loop_NTPase"/>
</dbReference>
<name>A0A8J6B992_9EUKA</name>
<comment type="caution">
    <text evidence="1">The sequence shown here is derived from an EMBL/GenBank/DDBJ whole genome shotgun (WGS) entry which is preliminary data.</text>
</comment>
<organism evidence="1 2">
    <name type="scientific">Carpediemonas membranifera</name>
    <dbReference type="NCBI Taxonomy" id="201153"/>
    <lineage>
        <taxon>Eukaryota</taxon>
        <taxon>Metamonada</taxon>
        <taxon>Carpediemonas-like organisms</taxon>
        <taxon>Carpediemonas</taxon>
    </lineage>
</organism>
<reference evidence="1" key="1">
    <citation type="submission" date="2021-05" db="EMBL/GenBank/DDBJ databases">
        <title>A free-living protist that lacks canonical eukaryotic 1 DNA replication and segregation systems.</title>
        <authorList>
            <person name="Salas-Leiva D.E."/>
            <person name="Tromer E.C."/>
            <person name="Curtis B.A."/>
            <person name="Jerlstrom-Hultqvist J."/>
            <person name="Kolisko M."/>
            <person name="Yi Z."/>
            <person name="Salas-Leiva J.S."/>
            <person name="Gallot-Lavallee L."/>
            <person name="Kops G.J.P.L."/>
            <person name="Archibald J.M."/>
            <person name="Simpson A.G.B."/>
            <person name="Roger A.J."/>
        </authorList>
    </citation>
    <scope>NUCLEOTIDE SEQUENCE</scope>
    <source>
        <strain evidence="1">BICM</strain>
    </source>
</reference>
<evidence type="ECO:0000313" key="2">
    <source>
        <dbReference type="Proteomes" id="UP000717585"/>
    </source>
</evidence>
<keyword evidence="2" id="KW-1185">Reference proteome</keyword>
<dbReference type="EMBL" id="JAHDYR010000005">
    <property type="protein sequence ID" value="KAG9396859.1"/>
    <property type="molecule type" value="Genomic_DNA"/>
</dbReference>